<evidence type="ECO:0000313" key="7">
    <source>
        <dbReference type="EMBL" id="MDT7042042.1"/>
    </source>
</evidence>
<comment type="catalytic activity">
    <reaction evidence="3 4">
        <text>N-[(R)-4-phosphopantothenoyl]-L-cysteine + H(+) = (R)-4'-phosphopantetheine + CO2</text>
        <dbReference type="Rhea" id="RHEA:16793"/>
        <dbReference type="ChEBI" id="CHEBI:15378"/>
        <dbReference type="ChEBI" id="CHEBI:16526"/>
        <dbReference type="ChEBI" id="CHEBI:59458"/>
        <dbReference type="ChEBI" id="CHEBI:61723"/>
        <dbReference type="EC" id="4.1.1.36"/>
    </reaction>
</comment>
<feature type="binding site" evidence="3">
    <location>
        <position position="337"/>
    </location>
    <ligand>
        <name>CTP</name>
        <dbReference type="ChEBI" id="CHEBI:37563"/>
    </ligand>
</feature>
<protein>
    <recommendedName>
        <fullName evidence="3">Coenzyme A biosynthesis bifunctional protein CoaBC</fullName>
    </recommendedName>
    <alternativeName>
        <fullName evidence="3">DNA/pantothenate metabolism flavoprotein</fullName>
    </alternativeName>
    <alternativeName>
        <fullName evidence="3">Phosphopantothenoylcysteine synthetase/decarboxylase</fullName>
        <shortName evidence="3">PPCS-PPCDC</shortName>
    </alternativeName>
    <domain>
        <recommendedName>
            <fullName evidence="3">Phosphopantothenoylcysteine decarboxylase</fullName>
            <shortName evidence="3">PPC decarboxylase</shortName>
            <shortName evidence="3">PPC-DC</shortName>
            <ecNumber evidence="3">4.1.1.36</ecNumber>
        </recommendedName>
        <alternativeName>
            <fullName evidence="3">CoaC</fullName>
        </alternativeName>
    </domain>
    <domain>
        <recommendedName>
            <fullName evidence="3">Phosphopantothenate--cysteine ligase</fullName>
            <ecNumber evidence="3">6.3.2.5</ecNumber>
        </recommendedName>
        <alternativeName>
            <fullName evidence="3">CoaB</fullName>
        </alternativeName>
        <alternativeName>
            <fullName evidence="3">Phosphopantothenoylcysteine synthetase</fullName>
            <shortName evidence="3">PPC synthetase</shortName>
            <shortName evidence="3">PPC-S</shortName>
        </alternativeName>
    </domain>
</protein>
<feature type="domain" description="DNA/pantothenate metabolism flavoprotein C-terminal" evidence="6">
    <location>
        <begin position="185"/>
        <end position="394"/>
    </location>
</feature>
<dbReference type="SUPFAM" id="SSF102645">
    <property type="entry name" value="CoaB-like"/>
    <property type="match status" value="1"/>
</dbReference>
<dbReference type="SUPFAM" id="SSF52507">
    <property type="entry name" value="Homo-oligomeric flavin-containing Cys decarboxylases, HFCD"/>
    <property type="match status" value="1"/>
</dbReference>
<dbReference type="Gene3D" id="3.40.50.10300">
    <property type="entry name" value="CoaB-like"/>
    <property type="match status" value="1"/>
</dbReference>
<dbReference type="EC" id="6.3.2.5" evidence="3"/>
<keyword evidence="3" id="KW-0460">Magnesium</keyword>
<comment type="caution">
    <text evidence="7">The sequence shown here is derived from an EMBL/GenBank/DDBJ whole genome shotgun (WGS) entry which is preliminary data.</text>
</comment>
<comment type="similarity">
    <text evidence="3 4">In the N-terminal section; belongs to the HFCD (homo-oligomeric flavin containing Cys decarboxylase) superfamily.</text>
</comment>
<dbReference type="HAMAP" id="MF_02225">
    <property type="entry name" value="CoaBC"/>
    <property type="match status" value="1"/>
</dbReference>
<comment type="similarity">
    <text evidence="3 4">In the C-terminal section; belongs to the PPC synthetase family.</text>
</comment>
<dbReference type="NCBIfam" id="TIGR00521">
    <property type="entry name" value="coaBC_dfp"/>
    <property type="match status" value="1"/>
</dbReference>
<dbReference type="Proteomes" id="UP001250932">
    <property type="component" value="Unassembled WGS sequence"/>
</dbReference>
<dbReference type="Pfam" id="PF02441">
    <property type="entry name" value="Flavoprotein"/>
    <property type="match status" value="1"/>
</dbReference>
<keyword evidence="8" id="KW-1185">Reference proteome</keyword>
<comment type="caution">
    <text evidence="3">Lacks conserved residue(s) required for the propagation of feature annotation.</text>
</comment>
<name>A0ABU3K6J7_9BACT</name>
<evidence type="ECO:0000256" key="3">
    <source>
        <dbReference type="HAMAP-Rule" id="MF_02225"/>
    </source>
</evidence>
<comment type="cofactor">
    <cofactor evidence="3">
        <name>FMN</name>
        <dbReference type="ChEBI" id="CHEBI:58210"/>
    </cofactor>
    <text evidence="3">Binds 1 FMN per subunit.</text>
</comment>
<feature type="binding site" evidence="3">
    <location>
        <position position="341"/>
    </location>
    <ligand>
        <name>CTP</name>
        <dbReference type="ChEBI" id="CHEBI:37563"/>
    </ligand>
</feature>
<sequence length="413" mass="44400">MGKFDNKRIVLGVAGSIAAYKAVSLLRTLVEEGAEVSVVMTLAAKQFVTPLTFEVLSKRSVSTDLFSESETMPHLRLTESADLVLVAPATANTLAKSALGLADDLLSTMILAARCPLIFAPAMDGEMWDHPSVMEHTQVLRGRGVTVMEPEDGPLASGQVGRGRLPSEEAILNTVAACLSRQHDWAGQRVLVSAGPTREPIDAIRFITNGSSGKMGYAIAQAAAHRGAQVLLVSGPTNLPSPANCESTSVVTAEEMQQALEDKFSWATVLIMTAAVGDFRSRVVAPQKLKKDEWAGESLDLERTPDILASLSKQKTHQILVGFAAETENHVENGRKKLHQKTLDLVAVNHISGPDSAFGNDMNELTILTKAGEILHLDRAAKPLIAHRLLDVILPLALHRALDTPRISNLRSL</sequence>
<proteinExistence type="inferred from homology"/>
<keyword evidence="3" id="KW-0479">Metal-binding</keyword>
<evidence type="ECO:0000256" key="2">
    <source>
        <dbReference type="ARBA" id="ARBA00023239"/>
    </source>
</evidence>
<feature type="domain" description="Flavoprotein" evidence="5">
    <location>
        <begin position="7"/>
        <end position="175"/>
    </location>
</feature>
<evidence type="ECO:0000259" key="6">
    <source>
        <dbReference type="Pfam" id="PF04127"/>
    </source>
</evidence>
<keyword evidence="3" id="KW-0511">Multifunctional enzyme</keyword>
<dbReference type="InterPro" id="IPR036551">
    <property type="entry name" value="Flavin_trans-like"/>
</dbReference>
<keyword evidence="1 3" id="KW-0210">Decarboxylase</keyword>
<comment type="catalytic activity">
    <reaction evidence="3 4">
        <text>(R)-4'-phosphopantothenate + L-cysteine + CTP = N-[(R)-4-phosphopantothenoyl]-L-cysteine + CMP + diphosphate + H(+)</text>
        <dbReference type="Rhea" id="RHEA:19397"/>
        <dbReference type="ChEBI" id="CHEBI:10986"/>
        <dbReference type="ChEBI" id="CHEBI:15378"/>
        <dbReference type="ChEBI" id="CHEBI:33019"/>
        <dbReference type="ChEBI" id="CHEBI:35235"/>
        <dbReference type="ChEBI" id="CHEBI:37563"/>
        <dbReference type="ChEBI" id="CHEBI:59458"/>
        <dbReference type="ChEBI" id="CHEBI:60377"/>
        <dbReference type="EC" id="6.3.2.5"/>
    </reaction>
</comment>
<comment type="cofactor">
    <cofactor evidence="3">
        <name>Mg(2+)</name>
        <dbReference type="ChEBI" id="CHEBI:18420"/>
    </cofactor>
</comment>
<keyword evidence="3 4" id="KW-0436">Ligase</keyword>
<dbReference type="GO" id="GO:0004632">
    <property type="term" value="F:phosphopantothenate--cysteine ligase activity"/>
    <property type="evidence" value="ECO:0007669"/>
    <property type="project" value="UniProtKB-EC"/>
</dbReference>
<dbReference type="Gene3D" id="3.40.50.1950">
    <property type="entry name" value="Flavin prenyltransferase-like"/>
    <property type="match status" value="1"/>
</dbReference>
<dbReference type="InterPro" id="IPR003382">
    <property type="entry name" value="Flavoprotein"/>
</dbReference>
<keyword evidence="2 3" id="KW-0456">Lyase</keyword>
<feature type="binding site" evidence="3">
    <location>
        <position position="278"/>
    </location>
    <ligand>
        <name>CTP</name>
        <dbReference type="ChEBI" id="CHEBI:37563"/>
    </ligand>
</feature>
<evidence type="ECO:0000313" key="8">
    <source>
        <dbReference type="Proteomes" id="UP001250932"/>
    </source>
</evidence>
<dbReference type="PANTHER" id="PTHR14359">
    <property type="entry name" value="HOMO-OLIGOMERIC FLAVIN CONTAINING CYS DECARBOXYLASE FAMILY"/>
    <property type="match status" value="1"/>
</dbReference>
<feature type="binding site" evidence="3">
    <location>
        <position position="288"/>
    </location>
    <ligand>
        <name>CTP</name>
        <dbReference type="ChEBI" id="CHEBI:37563"/>
    </ligand>
</feature>
<feature type="region of interest" description="Phosphopantothenate--cysteine ligase" evidence="3">
    <location>
        <begin position="190"/>
        <end position="413"/>
    </location>
</feature>
<organism evidence="7 8">
    <name type="scientific">Candidatus Nitronereus thalassa</name>
    <dbReference type="NCBI Taxonomy" id="3020898"/>
    <lineage>
        <taxon>Bacteria</taxon>
        <taxon>Pseudomonadati</taxon>
        <taxon>Nitrospirota</taxon>
        <taxon>Nitrospiria</taxon>
        <taxon>Nitrospirales</taxon>
        <taxon>Nitrospiraceae</taxon>
        <taxon>Candidatus Nitronereus</taxon>
    </lineage>
</organism>
<keyword evidence="3 4" id="KW-0288">FMN</keyword>
<keyword evidence="3 4" id="KW-0285">Flavoprotein</keyword>
<dbReference type="Pfam" id="PF04127">
    <property type="entry name" value="DFP"/>
    <property type="match status" value="1"/>
</dbReference>
<comment type="function">
    <text evidence="3">Catalyzes two sequential steps in the biosynthesis of coenzyme A. In the first step cysteine is conjugated to 4'-phosphopantothenate to form 4-phosphopantothenoylcysteine. In the second step the latter compound is decarboxylated to form 4'-phosphopantotheine.</text>
</comment>
<feature type="region of interest" description="Phosphopantothenoylcysteine decarboxylase" evidence="3">
    <location>
        <begin position="1"/>
        <end position="189"/>
    </location>
</feature>
<evidence type="ECO:0000256" key="4">
    <source>
        <dbReference type="RuleBase" id="RU364078"/>
    </source>
</evidence>
<gene>
    <name evidence="3 7" type="primary">coaBC</name>
    <name evidence="7" type="ORF">PPG34_06730</name>
</gene>
<dbReference type="InterPro" id="IPR035929">
    <property type="entry name" value="CoaB-like_sf"/>
</dbReference>
<feature type="binding site" evidence="3">
    <location>
        <begin position="305"/>
        <end position="308"/>
    </location>
    <ligand>
        <name>CTP</name>
        <dbReference type="ChEBI" id="CHEBI:37563"/>
    </ligand>
</feature>
<comment type="pathway">
    <text evidence="3 4">Cofactor biosynthesis; coenzyme A biosynthesis; CoA from (R)-pantothenate: step 2/5.</text>
</comment>
<dbReference type="InterPro" id="IPR005252">
    <property type="entry name" value="CoaBC"/>
</dbReference>
<dbReference type="InterPro" id="IPR007085">
    <property type="entry name" value="DNA/pantothenate-metab_flavo_C"/>
</dbReference>
<dbReference type="EC" id="4.1.1.36" evidence="3"/>
<dbReference type="EMBL" id="JAQOUE010000001">
    <property type="protein sequence ID" value="MDT7042042.1"/>
    <property type="molecule type" value="Genomic_DNA"/>
</dbReference>
<evidence type="ECO:0000259" key="5">
    <source>
        <dbReference type="Pfam" id="PF02441"/>
    </source>
</evidence>
<dbReference type="GO" id="GO:0004633">
    <property type="term" value="F:phosphopantothenoylcysteine decarboxylase activity"/>
    <property type="evidence" value="ECO:0007669"/>
    <property type="project" value="UniProtKB-EC"/>
</dbReference>
<evidence type="ECO:0000256" key="1">
    <source>
        <dbReference type="ARBA" id="ARBA00022793"/>
    </source>
</evidence>
<dbReference type="RefSeq" id="WP_313832398.1">
    <property type="nucleotide sequence ID" value="NZ_JAQOUE010000001.1"/>
</dbReference>
<comment type="function">
    <text evidence="4">Catalyzes two steps in the biosynthesis of coenzyme A. In the first step cysteine is conjugated to 4'-phosphopantothenate to form 4-phosphopantothenoylcysteine, in the latter compound is decarboxylated to form 4'-phosphopantotheine.</text>
</comment>
<feature type="binding site" evidence="3">
    <location>
        <position position="323"/>
    </location>
    <ligand>
        <name>CTP</name>
        <dbReference type="ChEBI" id="CHEBI:37563"/>
    </ligand>
</feature>
<comment type="pathway">
    <text evidence="3 4">Cofactor biosynthesis; coenzyme A biosynthesis; CoA from (R)-pantothenate: step 3/5.</text>
</comment>
<accession>A0ABU3K6J7</accession>
<dbReference type="PANTHER" id="PTHR14359:SF6">
    <property type="entry name" value="PHOSPHOPANTOTHENOYLCYSTEINE DECARBOXYLASE"/>
    <property type="match status" value="1"/>
</dbReference>
<reference evidence="7 8" key="1">
    <citation type="journal article" date="2023" name="ISME J.">
        <title>Cultivation and genomic characterization of novel and ubiquitous marine nitrite-oxidizing bacteria from the Nitrospirales.</title>
        <authorList>
            <person name="Mueller A.J."/>
            <person name="Daebeler A."/>
            <person name="Herbold C.W."/>
            <person name="Kirkegaard R.H."/>
            <person name="Daims H."/>
        </authorList>
    </citation>
    <scope>NUCLEOTIDE SEQUENCE [LARGE SCALE GENOMIC DNA]</scope>
    <source>
        <strain evidence="7 8">EB</strain>
    </source>
</reference>